<keyword evidence="1" id="KW-0732">Signal</keyword>
<dbReference type="EMBL" id="JACRUL010000072">
    <property type="protein sequence ID" value="MBC5846093.1"/>
    <property type="molecule type" value="Genomic_DNA"/>
</dbReference>
<sequence>MKKYLLIICMLIAISCQKKASVKETNIENSTLPKNENRIVETISEKNTDIESVQNIDRPKQSEIIKSKYDSKLLFGIWTYDPKGPHADFELTKKSFYVVDYDGDGDMPYIINQDTIRVYYNDYVSVGIIKNATKDTLKIDWNESGITNYVKWKG</sequence>
<accession>A0A923N181</accession>
<feature type="signal peptide" evidence="1">
    <location>
        <begin position="1"/>
        <end position="20"/>
    </location>
</feature>
<dbReference type="PROSITE" id="PS51257">
    <property type="entry name" value="PROKAR_LIPOPROTEIN"/>
    <property type="match status" value="1"/>
</dbReference>
<keyword evidence="3" id="KW-1185">Reference proteome</keyword>
<dbReference type="Proteomes" id="UP000641454">
    <property type="component" value="Unassembled WGS sequence"/>
</dbReference>
<organism evidence="2 3">
    <name type="scientific">Flavobacterium muglaense</name>
    <dbReference type="NCBI Taxonomy" id="2764716"/>
    <lineage>
        <taxon>Bacteria</taxon>
        <taxon>Pseudomonadati</taxon>
        <taxon>Bacteroidota</taxon>
        <taxon>Flavobacteriia</taxon>
        <taxon>Flavobacteriales</taxon>
        <taxon>Flavobacteriaceae</taxon>
        <taxon>Flavobacterium</taxon>
    </lineage>
</organism>
<dbReference type="RefSeq" id="WP_134355640.1">
    <property type="nucleotide sequence ID" value="NZ_JACRUK010000074.1"/>
</dbReference>
<name>A0A923N181_9FLAO</name>
<protein>
    <recommendedName>
        <fullName evidence="4">Lipoprotein</fullName>
    </recommendedName>
</protein>
<evidence type="ECO:0000256" key="1">
    <source>
        <dbReference type="SAM" id="SignalP"/>
    </source>
</evidence>
<feature type="chain" id="PRO_5036988267" description="Lipoprotein" evidence="1">
    <location>
        <begin position="21"/>
        <end position="154"/>
    </location>
</feature>
<dbReference type="AlphaFoldDB" id="A0A923N181"/>
<evidence type="ECO:0000313" key="3">
    <source>
        <dbReference type="Proteomes" id="UP000641454"/>
    </source>
</evidence>
<reference evidence="2 3" key="1">
    <citation type="submission" date="2020-08" db="EMBL/GenBank/DDBJ databases">
        <title>Description of novel Flavobacterium F-392 isolate.</title>
        <authorList>
            <person name="Saticioglu I.B."/>
            <person name="Duman M."/>
            <person name="Altun S."/>
        </authorList>
    </citation>
    <scope>NUCLEOTIDE SEQUENCE [LARGE SCALE GENOMIC DNA]</scope>
    <source>
        <strain evidence="2 3">F-392</strain>
    </source>
</reference>
<evidence type="ECO:0008006" key="4">
    <source>
        <dbReference type="Google" id="ProtNLM"/>
    </source>
</evidence>
<proteinExistence type="predicted"/>
<evidence type="ECO:0000313" key="2">
    <source>
        <dbReference type="EMBL" id="MBC5846093.1"/>
    </source>
</evidence>
<comment type="caution">
    <text evidence="2">The sequence shown here is derived from an EMBL/GenBank/DDBJ whole genome shotgun (WGS) entry which is preliminary data.</text>
</comment>
<gene>
    <name evidence="2" type="ORF">H8R25_16865</name>
</gene>